<sequence length="222" mass="25551">MANKKHPITRKKMHPTSITRSESTLKIGRKSRQLYSQNSIKQHTDTCADREFESEFLKQQNESNSMLLCSLPLGNSMNNLLFTAPEAALPNTGSPVYELLLILSDGNKHARDHLCNLLGGGFRGYLQKLTGECYQYWFIHSEQSEYNGKRQALYWLDESHFSCDLQQDKDARTIAKKQYKDRSYYGSKSAVKRLQQAEQDKVDADTEYQQRIGSNTEKIKNL</sequence>
<gene>
    <name evidence="2" type="ordered locus">Sbal195_3535</name>
</gene>
<accession>A9L0R6</accession>
<dbReference type="HOGENOM" id="CLU_1244625_0_0_6"/>
<dbReference type="EMBL" id="CP000891">
    <property type="protein sequence ID" value="ABX50697.1"/>
    <property type="molecule type" value="Genomic_DNA"/>
</dbReference>
<feature type="compositionally biased region" description="Basic residues" evidence="1">
    <location>
        <begin position="1"/>
        <end position="14"/>
    </location>
</feature>
<dbReference type="RefSeq" id="WP_006083916.1">
    <property type="nucleotide sequence ID" value="NC_009997.1"/>
</dbReference>
<name>A9L0R6_SHEB9</name>
<feature type="region of interest" description="Disordered" evidence="1">
    <location>
        <begin position="1"/>
        <end position="24"/>
    </location>
</feature>
<dbReference type="KEGG" id="sbn:Sbal195_3535"/>
<dbReference type="AlphaFoldDB" id="A9L0R6"/>
<evidence type="ECO:0000313" key="2">
    <source>
        <dbReference type="EMBL" id="ABX50697.1"/>
    </source>
</evidence>
<feature type="compositionally biased region" description="Polar residues" evidence="1">
    <location>
        <begin position="207"/>
        <end position="216"/>
    </location>
</feature>
<proteinExistence type="predicted"/>
<dbReference type="Proteomes" id="UP000000770">
    <property type="component" value="Chromosome"/>
</dbReference>
<organism evidence="2 3">
    <name type="scientific">Shewanella baltica (strain OS195)</name>
    <dbReference type="NCBI Taxonomy" id="399599"/>
    <lineage>
        <taxon>Bacteria</taxon>
        <taxon>Pseudomonadati</taxon>
        <taxon>Pseudomonadota</taxon>
        <taxon>Gammaproteobacteria</taxon>
        <taxon>Alteromonadales</taxon>
        <taxon>Shewanellaceae</taxon>
        <taxon>Shewanella</taxon>
    </lineage>
</organism>
<feature type="region of interest" description="Disordered" evidence="1">
    <location>
        <begin position="196"/>
        <end position="222"/>
    </location>
</feature>
<dbReference type="GeneID" id="11773575"/>
<evidence type="ECO:0000256" key="1">
    <source>
        <dbReference type="SAM" id="MobiDB-lite"/>
    </source>
</evidence>
<protein>
    <submittedName>
        <fullName evidence="2">Uncharacterized protein</fullName>
    </submittedName>
</protein>
<evidence type="ECO:0000313" key="3">
    <source>
        <dbReference type="Proteomes" id="UP000000770"/>
    </source>
</evidence>
<reference evidence="2 3" key="1">
    <citation type="submission" date="2007-11" db="EMBL/GenBank/DDBJ databases">
        <title>Complete sequence of chromosome of Shewanella baltica OS195.</title>
        <authorList>
            <consortium name="US DOE Joint Genome Institute"/>
            <person name="Copeland A."/>
            <person name="Lucas S."/>
            <person name="Lapidus A."/>
            <person name="Barry K."/>
            <person name="Glavina del Rio T."/>
            <person name="Dalin E."/>
            <person name="Tice H."/>
            <person name="Pitluck S."/>
            <person name="Chain P."/>
            <person name="Malfatti S."/>
            <person name="Shin M."/>
            <person name="Vergez L."/>
            <person name="Schmutz J."/>
            <person name="Larimer F."/>
            <person name="Land M."/>
            <person name="Hauser L."/>
            <person name="Kyrpides N."/>
            <person name="Kim E."/>
            <person name="Brettar I."/>
            <person name="Rodrigues J."/>
            <person name="Konstantinidis K."/>
            <person name="Klappenbach J."/>
            <person name="Hofle M."/>
            <person name="Tiedje J."/>
            <person name="Richardson P."/>
        </authorList>
    </citation>
    <scope>NUCLEOTIDE SEQUENCE [LARGE SCALE GENOMIC DNA]</scope>
    <source>
        <strain evidence="2 3">OS195</strain>
    </source>
</reference>